<accession>A0ABU0ZSC9</accession>
<gene>
    <name evidence="6" type="ORF">RB614_33205</name>
</gene>
<keyword evidence="7" id="KW-1185">Reference proteome</keyword>
<dbReference type="EMBL" id="JAVHUY010000041">
    <property type="protein sequence ID" value="MDQ7909392.1"/>
    <property type="molecule type" value="Genomic_DNA"/>
</dbReference>
<comment type="caution">
    <text evidence="6">The sequence shown here is derived from an EMBL/GenBank/DDBJ whole genome shotgun (WGS) entry which is preliminary data.</text>
</comment>
<feature type="region of interest" description="Disordered" evidence="4">
    <location>
        <begin position="281"/>
        <end position="303"/>
    </location>
</feature>
<proteinExistence type="predicted"/>
<dbReference type="Gene3D" id="1.10.10.60">
    <property type="entry name" value="Homeodomain-like"/>
    <property type="match status" value="1"/>
</dbReference>
<evidence type="ECO:0000256" key="4">
    <source>
        <dbReference type="SAM" id="MobiDB-lite"/>
    </source>
</evidence>
<dbReference type="Proteomes" id="UP001230908">
    <property type="component" value="Unassembled WGS sequence"/>
</dbReference>
<evidence type="ECO:0000256" key="1">
    <source>
        <dbReference type="ARBA" id="ARBA00023015"/>
    </source>
</evidence>
<evidence type="ECO:0000313" key="6">
    <source>
        <dbReference type="EMBL" id="MDQ7909392.1"/>
    </source>
</evidence>
<keyword evidence="2" id="KW-0238">DNA-binding</keyword>
<dbReference type="InterPro" id="IPR018060">
    <property type="entry name" value="HTH_AraC"/>
</dbReference>
<evidence type="ECO:0000313" key="7">
    <source>
        <dbReference type="Proteomes" id="UP001230908"/>
    </source>
</evidence>
<keyword evidence="1" id="KW-0805">Transcription regulation</keyword>
<evidence type="ECO:0000256" key="2">
    <source>
        <dbReference type="ARBA" id="ARBA00023125"/>
    </source>
</evidence>
<dbReference type="PANTHER" id="PTHR46796:SF15">
    <property type="entry name" value="BLL1074 PROTEIN"/>
    <property type="match status" value="1"/>
</dbReference>
<reference evidence="6 7" key="1">
    <citation type="submission" date="2023-08" db="EMBL/GenBank/DDBJ databases">
        <title>Phytohabitans sansha sp. nov., isolated from marine sediment.</title>
        <authorList>
            <person name="Zhao Y."/>
            <person name="Yi K."/>
        </authorList>
    </citation>
    <scope>NUCLEOTIDE SEQUENCE [LARGE SCALE GENOMIC DNA]</scope>
    <source>
        <strain evidence="6 7">ZYX-F-186</strain>
    </source>
</reference>
<sequence length="303" mass="32363">MDAREQRWEFAVAPPRSAPGVGSMVGYRALDVPDAVHRGLPSSRLTFIVSLDDGVEGAATAAALAATGPIPVILGGLHVRTSHVRLRRGQAGVQLAVHPLAARALFGVPAAELSVTDFDAAAVLGRPAVDLRDRLAEAPGWRERFALVTGHLVAARGRRRDPSVRPEVAYAWHELERSRGCLPVGALADRVGLTARHLGTLFRREVGRGPKTVARLIRFEHAVAAIADSVRRSGGVDLAGVAAATGHYDQAHLTREFVSFAGVPPRAWLAEEFRSIQDGGHAGWSDWADDEREPDRVVDAPGA</sequence>
<dbReference type="PANTHER" id="PTHR46796">
    <property type="entry name" value="HTH-TYPE TRANSCRIPTIONAL ACTIVATOR RHAS-RELATED"/>
    <property type="match status" value="1"/>
</dbReference>
<evidence type="ECO:0000256" key="3">
    <source>
        <dbReference type="ARBA" id="ARBA00023163"/>
    </source>
</evidence>
<protein>
    <submittedName>
        <fullName evidence="6">Helix-turn-helix domain-containing protein</fullName>
    </submittedName>
</protein>
<dbReference type="SMART" id="SM00342">
    <property type="entry name" value="HTH_ARAC"/>
    <property type="match status" value="1"/>
</dbReference>
<evidence type="ECO:0000259" key="5">
    <source>
        <dbReference type="PROSITE" id="PS01124"/>
    </source>
</evidence>
<dbReference type="RefSeq" id="WP_308716651.1">
    <property type="nucleotide sequence ID" value="NZ_JAVHUY010000041.1"/>
</dbReference>
<name>A0ABU0ZSC9_9ACTN</name>
<dbReference type="PROSITE" id="PS01124">
    <property type="entry name" value="HTH_ARAC_FAMILY_2"/>
    <property type="match status" value="1"/>
</dbReference>
<organism evidence="6 7">
    <name type="scientific">Phytohabitans maris</name>
    <dbReference type="NCBI Taxonomy" id="3071409"/>
    <lineage>
        <taxon>Bacteria</taxon>
        <taxon>Bacillati</taxon>
        <taxon>Actinomycetota</taxon>
        <taxon>Actinomycetes</taxon>
        <taxon>Micromonosporales</taxon>
        <taxon>Micromonosporaceae</taxon>
    </lineage>
</organism>
<keyword evidence="3" id="KW-0804">Transcription</keyword>
<dbReference type="InterPro" id="IPR050204">
    <property type="entry name" value="AraC_XylS_family_regulators"/>
</dbReference>
<dbReference type="Pfam" id="PF12833">
    <property type="entry name" value="HTH_18"/>
    <property type="match status" value="1"/>
</dbReference>
<feature type="compositionally biased region" description="Basic and acidic residues" evidence="4">
    <location>
        <begin position="293"/>
        <end position="303"/>
    </location>
</feature>
<feature type="domain" description="HTH araC/xylS-type" evidence="5">
    <location>
        <begin position="165"/>
        <end position="271"/>
    </location>
</feature>